<feature type="signal peptide" evidence="1">
    <location>
        <begin position="1"/>
        <end position="20"/>
    </location>
</feature>
<evidence type="ECO:0000256" key="1">
    <source>
        <dbReference type="SAM" id="SignalP"/>
    </source>
</evidence>
<evidence type="ECO:0000313" key="3">
    <source>
        <dbReference type="Proteomes" id="UP001206925"/>
    </source>
</evidence>
<organism evidence="2 3">
    <name type="scientific">Ambrosia artemisiifolia</name>
    <name type="common">Common ragweed</name>
    <dbReference type="NCBI Taxonomy" id="4212"/>
    <lineage>
        <taxon>Eukaryota</taxon>
        <taxon>Viridiplantae</taxon>
        <taxon>Streptophyta</taxon>
        <taxon>Embryophyta</taxon>
        <taxon>Tracheophyta</taxon>
        <taxon>Spermatophyta</taxon>
        <taxon>Magnoliopsida</taxon>
        <taxon>eudicotyledons</taxon>
        <taxon>Gunneridae</taxon>
        <taxon>Pentapetalae</taxon>
        <taxon>asterids</taxon>
        <taxon>campanulids</taxon>
        <taxon>Asterales</taxon>
        <taxon>Asteraceae</taxon>
        <taxon>Asteroideae</taxon>
        <taxon>Heliantheae alliance</taxon>
        <taxon>Heliantheae</taxon>
        <taxon>Ambrosia</taxon>
    </lineage>
</organism>
<feature type="chain" id="PRO_5042096920" evidence="1">
    <location>
        <begin position="21"/>
        <end position="66"/>
    </location>
</feature>
<dbReference type="PANTHER" id="PTHR34683">
    <property type="entry name" value="EXPRESSED PROTEIN-RELATED"/>
    <property type="match status" value="1"/>
</dbReference>
<keyword evidence="1" id="KW-0732">Signal</keyword>
<name>A0AAD5GYX9_AMBAR</name>
<gene>
    <name evidence="2" type="ORF">M8C21_029932</name>
</gene>
<accession>A0AAD5GYX9</accession>
<dbReference type="Proteomes" id="UP001206925">
    <property type="component" value="Unassembled WGS sequence"/>
</dbReference>
<dbReference type="PANTHER" id="PTHR34683:SF3">
    <property type="entry name" value="CASP-LIKE PROTEIN"/>
    <property type="match status" value="1"/>
</dbReference>
<evidence type="ECO:0000313" key="2">
    <source>
        <dbReference type="EMBL" id="KAI7757181.1"/>
    </source>
</evidence>
<keyword evidence="3" id="KW-1185">Reference proteome</keyword>
<protein>
    <submittedName>
        <fullName evidence="2">Uncharacterized protein</fullName>
    </submittedName>
</protein>
<dbReference type="EMBL" id="JAMZMK010000166">
    <property type="protein sequence ID" value="KAI7757181.1"/>
    <property type="molecule type" value="Genomic_DNA"/>
</dbReference>
<dbReference type="AlphaFoldDB" id="A0AAD5GYX9"/>
<proteinExistence type="predicted"/>
<comment type="caution">
    <text evidence="2">The sequence shown here is derived from an EMBL/GenBank/DDBJ whole genome shotgun (WGS) entry which is preliminary data.</text>
</comment>
<reference evidence="2" key="1">
    <citation type="submission" date="2022-06" db="EMBL/GenBank/DDBJ databases">
        <title>Uncovering the hologenomic basis of an extraordinary plant invasion.</title>
        <authorList>
            <person name="Bieker V.C."/>
            <person name="Martin M.D."/>
            <person name="Gilbert T."/>
            <person name="Hodgins K."/>
            <person name="Battlay P."/>
            <person name="Petersen B."/>
            <person name="Wilson J."/>
        </authorList>
    </citation>
    <scope>NUCLEOTIDE SEQUENCE</scope>
    <source>
        <strain evidence="2">AA19_3_7</strain>
        <tissue evidence="2">Leaf</tissue>
    </source>
</reference>
<sequence length="66" mass="7032">MMKLSSSAVAASFLAASTAALSSSHPNSSLHTLKEVKGGEIKAEKEKFAPRFDGLKFIETLVTAHR</sequence>